<name>A0A918L9T9_9PSEU</name>
<accession>A0A918L9T9</accession>
<feature type="transmembrane region" description="Helical" evidence="1">
    <location>
        <begin position="200"/>
        <end position="222"/>
    </location>
</feature>
<dbReference type="RefSeq" id="WP_189209413.1">
    <property type="nucleotide sequence ID" value="NZ_BMRB01000001.1"/>
</dbReference>
<evidence type="ECO:0000313" key="3">
    <source>
        <dbReference type="EMBL" id="GGS22470.1"/>
    </source>
</evidence>
<gene>
    <name evidence="3" type="ORF">GCM10010171_14140</name>
</gene>
<evidence type="ECO:0000313" key="4">
    <source>
        <dbReference type="Proteomes" id="UP000660680"/>
    </source>
</evidence>
<organism evidence="3 4">
    <name type="scientific">Actinokineospora fastidiosa</name>
    <dbReference type="NCBI Taxonomy" id="1816"/>
    <lineage>
        <taxon>Bacteria</taxon>
        <taxon>Bacillati</taxon>
        <taxon>Actinomycetota</taxon>
        <taxon>Actinomycetes</taxon>
        <taxon>Pseudonocardiales</taxon>
        <taxon>Pseudonocardiaceae</taxon>
        <taxon>Actinokineospora</taxon>
    </lineage>
</organism>
<dbReference type="Proteomes" id="UP000660680">
    <property type="component" value="Unassembled WGS sequence"/>
</dbReference>
<dbReference type="AlphaFoldDB" id="A0A918L9T9"/>
<sequence>MTDVPTPPMGVVALPTERATGRPNRGARIVASGSILLTTAVAGLVAWQSWASYRLVRDVYSAAPTVTVEQITAAEQRSVWLSWAWVVGLAVSWLAFAAWLWRARVTAARTCDGAHRHRVRWAVLSWLVPVANLWWPQMVVGDVHRASRPTTPARNADLARLKPSLLVTVWWSAFLTAHAVDLVTVFLLADDQTERAFRDIAVATTLSAGLTGAAALAAIVLMGRIDRWQAARPLIR</sequence>
<evidence type="ECO:0000259" key="2">
    <source>
        <dbReference type="Pfam" id="PF14219"/>
    </source>
</evidence>
<feature type="transmembrane region" description="Helical" evidence="1">
    <location>
        <begin position="29"/>
        <end position="50"/>
    </location>
</feature>
<keyword evidence="4" id="KW-1185">Reference proteome</keyword>
<proteinExistence type="predicted"/>
<reference evidence="3" key="1">
    <citation type="journal article" date="2014" name="Int. J. Syst. Evol. Microbiol.">
        <title>Complete genome sequence of Corynebacterium casei LMG S-19264T (=DSM 44701T), isolated from a smear-ripened cheese.</title>
        <authorList>
            <consortium name="US DOE Joint Genome Institute (JGI-PGF)"/>
            <person name="Walter F."/>
            <person name="Albersmeier A."/>
            <person name="Kalinowski J."/>
            <person name="Ruckert C."/>
        </authorList>
    </citation>
    <scope>NUCLEOTIDE SEQUENCE</scope>
    <source>
        <strain evidence="3">JCM 3276</strain>
    </source>
</reference>
<feature type="domain" description="DUF4328" evidence="2">
    <location>
        <begin position="67"/>
        <end position="226"/>
    </location>
</feature>
<keyword evidence="1" id="KW-1133">Transmembrane helix</keyword>
<feature type="transmembrane region" description="Helical" evidence="1">
    <location>
        <begin position="164"/>
        <end position="188"/>
    </location>
</feature>
<keyword evidence="1" id="KW-0812">Transmembrane</keyword>
<evidence type="ECO:0000256" key="1">
    <source>
        <dbReference type="SAM" id="Phobius"/>
    </source>
</evidence>
<keyword evidence="1" id="KW-0472">Membrane</keyword>
<dbReference type="InterPro" id="IPR025565">
    <property type="entry name" value="DUF4328"/>
</dbReference>
<dbReference type="EMBL" id="BMRB01000001">
    <property type="protein sequence ID" value="GGS22470.1"/>
    <property type="molecule type" value="Genomic_DNA"/>
</dbReference>
<comment type="caution">
    <text evidence="3">The sequence shown here is derived from an EMBL/GenBank/DDBJ whole genome shotgun (WGS) entry which is preliminary data.</text>
</comment>
<protein>
    <recommendedName>
        <fullName evidence="2">DUF4328 domain-containing protein</fullName>
    </recommendedName>
</protein>
<dbReference type="Pfam" id="PF14219">
    <property type="entry name" value="DUF4328"/>
    <property type="match status" value="1"/>
</dbReference>
<reference evidence="3" key="2">
    <citation type="submission" date="2020-09" db="EMBL/GenBank/DDBJ databases">
        <authorList>
            <person name="Sun Q."/>
            <person name="Ohkuma M."/>
        </authorList>
    </citation>
    <scope>NUCLEOTIDE SEQUENCE</scope>
    <source>
        <strain evidence="3">JCM 3276</strain>
    </source>
</reference>
<feature type="transmembrane region" description="Helical" evidence="1">
    <location>
        <begin position="80"/>
        <end position="101"/>
    </location>
</feature>